<dbReference type="Proteomes" id="UP000314294">
    <property type="component" value="Unassembled WGS sequence"/>
</dbReference>
<gene>
    <name evidence="8" type="primary">SLC6A4_2</name>
    <name evidence="8" type="ORF">EYF80_065346</name>
</gene>
<evidence type="ECO:0000256" key="5">
    <source>
        <dbReference type="ARBA" id="ARBA00023136"/>
    </source>
</evidence>
<reference evidence="8 9" key="1">
    <citation type="submission" date="2019-03" db="EMBL/GenBank/DDBJ databases">
        <title>First draft genome of Liparis tanakae, snailfish: a comprehensive survey of snailfish specific genes.</title>
        <authorList>
            <person name="Kim W."/>
            <person name="Song I."/>
            <person name="Jeong J.-H."/>
            <person name="Kim D."/>
            <person name="Kim S."/>
            <person name="Ryu S."/>
            <person name="Song J.Y."/>
            <person name="Lee S.K."/>
        </authorList>
    </citation>
    <scope>NUCLEOTIDE SEQUENCE [LARGE SCALE GENOMIC DNA]</scope>
    <source>
        <tissue evidence="8">Muscle</tissue>
    </source>
</reference>
<evidence type="ECO:0000256" key="3">
    <source>
        <dbReference type="ARBA" id="ARBA00022692"/>
    </source>
</evidence>
<evidence type="ECO:0000313" key="9">
    <source>
        <dbReference type="Proteomes" id="UP000314294"/>
    </source>
</evidence>
<dbReference type="GO" id="GO:0098793">
    <property type="term" value="C:presynapse"/>
    <property type="evidence" value="ECO:0007669"/>
    <property type="project" value="GOC"/>
</dbReference>
<feature type="transmembrane region" description="Helical" evidence="7">
    <location>
        <begin position="116"/>
        <end position="137"/>
    </location>
</feature>
<dbReference type="GO" id="GO:0005335">
    <property type="term" value="F:serotonin:sodium:chloride symporter activity"/>
    <property type="evidence" value="ECO:0007669"/>
    <property type="project" value="TreeGrafter"/>
</dbReference>
<dbReference type="PROSITE" id="PS50267">
    <property type="entry name" value="NA_NEUROTRAN_SYMP_3"/>
    <property type="match status" value="1"/>
</dbReference>
<comment type="subcellular location">
    <subcellularLocation>
        <location evidence="1">Membrane</location>
        <topology evidence="1">Multi-pass membrane protein</topology>
    </subcellularLocation>
</comment>
<keyword evidence="3 7" id="KW-0812">Transmembrane</keyword>
<dbReference type="PANTHER" id="PTHR11616:SF129">
    <property type="entry name" value="TRANSPORTER"/>
    <property type="match status" value="1"/>
</dbReference>
<keyword evidence="2" id="KW-0813">Transport</keyword>
<organism evidence="8 9">
    <name type="scientific">Liparis tanakae</name>
    <name type="common">Tanaka's snailfish</name>
    <dbReference type="NCBI Taxonomy" id="230148"/>
    <lineage>
        <taxon>Eukaryota</taxon>
        <taxon>Metazoa</taxon>
        <taxon>Chordata</taxon>
        <taxon>Craniata</taxon>
        <taxon>Vertebrata</taxon>
        <taxon>Euteleostomi</taxon>
        <taxon>Actinopterygii</taxon>
        <taxon>Neopterygii</taxon>
        <taxon>Teleostei</taxon>
        <taxon>Neoteleostei</taxon>
        <taxon>Acanthomorphata</taxon>
        <taxon>Eupercaria</taxon>
        <taxon>Perciformes</taxon>
        <taxon>Cottioidei</taxon>
        <taxon>Cottales</taxon>
        <taxon>Liparidae</taxon>
        <taxon>Liparis</taxon>
    </lineage>
</organism>
<keyword evidence="5 7" id="KW-0472">Membrane</keyword>
<dbReference type="InterPro" id="IPR037272">
    <property type="entry name" value="SNS_sf"/>
</dbReference>
<evidence type="ECO:0000256" key="2">
    <source>
        <dbReference type="ARBA" id="ARBA00022448"/>
    </source>
</evidence>
<dbReference type="Pfam" id="PF00209">
    <property type="entry name" value="SNF"/>
    <property type="match status" value="2"/>
</dbReference>
<dbReference type="GO" id="GO:0043005">
    <property type="term" value="C:neuron projection"/>
    <property type="evidence" value="ECO:0007669"/>
    <property type="project" value="TreeGrafter"/>
</dbReference>
<protein>
    <submittedName>
        <fullName evidence="8">Sodium-dependent serotonin transporter</fullName>
    </submittedName>
</protein>
<dbReference type="GO" id="GO:0005886">
    <property type="term" value="C:plasma membrane"/>
    <property type="evidence" value="ECO:0007669"/>
    <property type="project" value="TreeGrafter"/>
</dbReference>
<dbReference type="OrthoDB" id="6581954at2759"/>
<dbReference type="InterPro" id="IPR000175">
    <property type="entry name" value="Na/ntran_symport"/>
</dbReference>
<evidence type="ECO:0000256" key="6">
    <source>
        <dbReference type="SAM" id="MobiDB-lite"/>
    </source>
</evidence>
<keyword evidence="9" id="KW-1185">Reference proteome</keyword>
<feature type="transmembrane region" description="Helical" evidence="7">
    <location>
        <begin position="50"/>
        <end position="68"/>
    </location>
</feature>
<accession>A0A4Z2E6V1</accession>
<dbReference type="PRINTS" id="PR00176">
    <property type="entry name" value="NANEUSMPORT"/>
</dbReference>
<evidence type="ECO:0000256" key="1">
    <source>
        <dbReference type="ARBA" id="ARBA00004141"/>
    </source>
</evidence>
<sequence>MYIYICIYTYICSSVVQQQPPCVFQFGGLEAIITAVLDEYPERFSQRRELLVLVLVVVCFLGSLSTLTNVSHWSLRQSAPQAERPSGRAPLRQSAPQAERSSPSGGAYVVKLLEEFGVGCPIIAVCFIEVIAVSWFYGIKQFSRDVEAMLGRAPGLFWKVCWVAISPAFLAVRL</sequence>
<dbReference type="GO" id="GO:0051378">
    <property type="term" value="F:serotonin binding"/>
    <property type="evidence" value="ECO:0007669"/>
    <property type="project" value="TreeGrafter"/>
</dbReference>
<dbReference type="PANTHER" id="PTHR11616">
    <property type="entry name" value="SODIUM/CHLORIDE DEPENDENT TRANSPORTER"/>
    <property type="match status" value="1"/>
</dbReference>
<feature type="compositionally biased region" description="Polar residues" evidence="6">
    <location>
        <begin position="94"/>
        <end position="103"/>
    </location>
</feature>
<dbReference type="GO" id="GO:0006865">
    <property type="term" value="P:amino acid transport"/>
    <property type="evidence" value="ECO:0007669"/>
    <property type="project" value="TreeGrafter"/>
</dbReference>
<name>A0A4Z2E6V1_9TELE</name>
<dbReference type="SUPFAM" id="SSF161070">
    <property type="entry name" value="SNF-like"/>
    <property type="match status" value="1"/>
</dbReference>
<dbReference type="AlphaFoldDB" id="A0A4Z2E6V1"/>
<feature type="region of interest" description="Disordered" evidence="6">
    <location>
        <begin position="79"/>
        <end position="103"/>
    </location>
</feature>
<evidence type="ECO:0000256" key="4">
    <source>
        <dbReference type="ARBA" id="ARBA00022989"/>
    </source>
</evidence>
<evidence type="ECO:0000313" key="8">
    <source>
        <dbReference type="EMBL" id="TNN24528.1"/>
    </source>
</evidence>
<keyword evidence="4 7" id="KW-1133">Transmembrane helix</keyword>
<proteinExistence type="predicted"/>
<comment type="caution">
    <text evidence="8">The sequence shown here is derived from an EMBL/GenBank/DDBJ whole genome shotgun (WGS) entry which is preliminary data.</text>
</comment>
<dbReference type="EMBL" id="SRLO01015112">
    <property type="protein sequence ID" value="TNN24528.1"/>
    <property type="molecule type" value="Genomic_DNA"/>
</dbReference>
<evidence type="ECO:0000256" key="7">
    <source>
        <dbReference type="SAM" id="Phobius"/>
    </source>
</evidence>